<evidence type="ECO:0000313" key="3">
    <source>
        <dbReference type="Proteomes" id="UP001500841"/>
    </source>
</evidence>
<dbReference type="Proteomes" id="UP001500841">
    <property type="component" value="Unassembled WGS sequence"/>
</dbReference>
<dbReference type="InterPro" id="IPR013783">
    <property type="entry name" value="Ig-like_fold"/>
</dbReference>
<keyword evidence="3" id="KW-1185">Reference proteome</keyword>
<gene>
    <name evidence="2" type="ORF">GCM10022392_30790</name>
</gene>
<evidence type="ECO:0008006" key="4">
    <source>
        <dbReference type="Google" id="ProtNLM"/>
    </source>
</evidence>
<comment type="caution">
    <text evidence="2">The sequence shown here is derived from an EMBL/GenBank/DDBJ whole genome shotgun (WGS) entry which is preliminary data.</text>
</comment>
<evidence type="ECO:0000256" key="1">
    <source>
        <dbReference type="SAM" id="SignalP"/>
    </source>
</evidence>
<proteinExistence type="predicted"/>
<dbReference type="RefSeq" id="WP_345106517.1">
    <property type="nucleotide sequence ID" value="NZ_BAABCV010000012.1"/>
</dbReference>
<organism evidence="2 3">
    <name type="scientific">Mucilaginibacter panaciglaebae</name>
    <dbReference type="NCBI Taxonomy" id="502331"/>
    <lineage>
        <taxon>Bacteria</taxon>
        <taxon>Pseudomonadati</taxon>
        <taxon>Bacteroidota</taxon>
        <taxon>Sphingobacteriia</taxon>
        <taxon>Sphingobacteriales</taxon>
        <taxon>Sphingobacteriaceae</taxon>
        <taxon>Mucilaginibacter</taxon>
    </lineage>
</organism>
<accession>A0ABP7X2T4</accession>
<dbReference type="Gene3D" id="2.60.40.10">
    <property type="entry name" value="Immunoglobulins"/>
    <property type="match status" value="1"/>
</dbReference>
<protein>
    <recommendedName>
        <fullName evidence="4">Ig-like domain-containing protein</fullName>
    </recommendedName>
</protein>
<reference evidence="3" key="1">
    <citation type="journal article" date="2019" name="Int. J. Syst. Evol. Microbiol.">
        <title>The Global Catalogue of Microorganisms (GCM) 10K type strain sequencing project: providing services to taxonomists for standard genome sequencing and annotation.</title>
        <authorList>
            <consortium name="The Broad Institute Genomics Platform"/>
            <consortium name="The Broad Institute Genome Sequencing Center for Infectious Disease"/>
            <person name="Wu L."/>
            <person name="Ma J."/>
        </authorList>
    </citation>
    <scope>NUCLEOTIDE SEQUENCE [LARGE SCALE GENOMIC DNA]</scope>
    <source>
        <strain evidence="3">JCM 17085</strain>
    </source>
</reference>
<feature type="signal peptide" evidence="1">
    <location>
        <begin position="1"/>
        <end position="25"/>
    </location>
</feature>
<dbReference type="EMBL" id="BAABCV010000012">
    <property type="protein sequence ID" value="GAA4103338.1"/>
    <property type="molecule type" value="Genomic_DNA"/>
</dbReference>
<sequence length="230" mass="24040">MKKRFLTITSMLVFLMFAISTIASAQVASGPSDSTTPPPTAASDVAKVLCAGSTISMTAPQDAGGVDFAKYHWYKIDASGNKQEVTAMTGRTYTEVPTLPGYYSYQVVTENANGCTSPISDVYKIYVLPPLSVTITSPNSSMCGEAGNATLLTANPTPATGFALNYQWTKNGTPISGATSSTYNVTGETTPATITYGVTVTYALNSSCPATNTKDIVITPLPSKPTIAVN</sequence>
<evidence type="ECO:0000313" key="2">
    <source>
        <dbReference type="EMBL" id="GAA4103338.1"/>
    </source>
</evidence>
<feature type="chain" id="PRO_5046650681" description="Ig-like domain-containing protein" evidence="1">
    <location>
        <begin position="26"/>
        <end position="230"/>
    </location>
</feature>
<name>A0ABP7X2T4_9SPHI</name>
<keyword evidence="1" id="KW-0732">Signal</keyword>